<dbReference type="InParanoid" id="A0A3G9J5B9"/>
<dbReference type="Gene3D" id="2.170.120.30">
    <property type="match status" value="1"/>
</dbReference>
<keyword evidence="1" id="KW-0472">Membrane</keyword>
<dbReference type="Gene3D" id="2.170.120.40">
    <property type="entry name" value="YbbR-like domain"/>
    <property type="match status" value="2"/>
</dbReference>
<keyword evidence="3" id="KW-1185">Reference proteome</keyword>
<reference evidence="2 3" key="1">
    <citation type="submission" date="2018-11" db="EMBL/GenBank/DDBJ databases">
        <title>Novel Erysipelotrichaceae bacterium isolated from small intestine of a swine.</title>
        <authorList>
            <person name="Kim J.S."/>
            <person name="Choe H."/>
            <person name="Lee Y.R."/>
            <person name="Kim K.M."/>
            <person name="Park D.S."/>
        </authorList>
    </citation>
    <scope>NUCLEOTIDE SEQUENCE [LARGE SCALE GENOMIC DNA]</scope>
    <source>
        <strain evidence="2 3">SG0102</strain>
    </source>
</reference>
<accession>A0A3G9J5B9</accession>
<dbReference type="EMBL" id="AP019309">
    <property type="protein sequence ID" value="BBH25802.1"/>
    <property type="molecule type" value="Genomic_DNA"/>
</dbReference>
<dbReference type="Pfam" id="PF07949">
    <property type="entry name" value="YbbR"/>
    <property type="match status" value="3"/>
</dbReference>
<evidence type="ECO:0008006" key="4">
    <source>
        <dbReference type="Google" id="ProtNLM"/>
    </source>
</evidence>
<proteinExistence type="predicted"/>
<gene>
    <name evidence="2" type="ORF">SG0102_07360</name>
</gene>
<dbReference type="InterPro" id="IPR012505">
    <property type="entry name" value="YbbR"/>
</dbReference>
<keyword evidence="1" id="KW-1133">Transmembrane helix</keyword>
<dbReference type="PANTHER" id="PTHR37804:SF1">
    <property type="entry name" value="CDAA REGULATORY PROTEIN CDAR"/>
    <property type="match status" value="1"/>
</dbReference>
<keyword evidence="1" id="KW-0812">Transmembrane</keyword>
<dbReference type="PANTHER" id="PTHR37804">
    <property type="entry name" value="CDAA REGULATORY PROTEIN CDAR"/>
    <property type="match status" value="1"/>
</dbReference>
<dbReference type="KEGG" id="ebm:SG0102_07360"/>
<evidence type="ECO:0000256" key="1">
    <source>
        <dbReference type="SAM" id="Phobius"/>
    </source>
</evidence>
<evidence type="ECO:0000313" key="3">
    <source>
        <dbReference type="Proteomes" id="UP000268059"/>
    </source>
</evidence>
<evidence type="ECO:0000313" key="2">
    <source>
        <dbReference type="EMBL" id="BBH25802.1"/>
    </source>
</evidence>
<sequence>MSDKDPKKRDSTTDFFLNFVKKEREENAKQEAKKEAVEERKVKTVSDVLVGFNYINKALDKLLSNKMSIRIISALLTVILFITFSGGDVLTSATSGVTIKNVAVSVEGLKQGYEVSGIPSSVTVGLIGPSVDIYTTQLTKNYQVYADLSEYNTGSHNVTLKYRNFNNNLTVMIMPETANVRISPKITKNLPLTAKFKNEAKLGDKYSVSVNSLSKKTVAVTASRSTLSSIDQVCAVIDVEGKSKAFTQTCEVKAFDSDGDEVNCEISPKKVIANCSVNTYSKVVAVKPNFIGKVKSGYKISNYKLSPSTVTIYGKRSDIADISALSCDVNIDGLSGSTTLTGLELKGNDKITKMSASTIRIDMTIEKK</sequence>
<dbReference type="InterPro" id="IPR053154">
    <property type="entry name" value="c-di-AMP_regulator"/>
</dbReference>
<name>A0A3G9J5B9_9FIRM</name>
<dbReference type="FunCoup" id="A0A3G9J5B9">
    <property type="interactions" value="10"/>
</dbReference>
<dbReference type="Proteomes" id="UP000268059">
    <property type="component" value="Chromosome"/>
</dbReference>
<dbReference type="RefSeq" id="WP_125118719.1">
    <property type="nucleotide sequence ID" value="NZ_AP019309.1"/>
</dbReference>
<dbReference type="OrthoDB" id="1769748at2"/>
<organism evidence="2 3">
    <name type="scientific">Intestinibaculum porci</name>
    <dbReference type="NCBI Taxonomy" id="2487118"/>
    <lineage>
        <taxon>Bacteria</taxon>
        <taxon>Bacillati</taxon>
        <taxon>Bacillota</taxon>
        <taxon>Erysipelotrichia</taxon>
        <taxon>Erysipelotrichales</taxon>
        <taxon>Erysipelotrichaceae</taxon>
        <taxon>Intestinibaculum</taxon>
    </lineage>
</organism>
<dbReference type="AlphaFoldDB" id="A0A3G9J5B9"/>
<feature type="transmembrane region" description="Helical" evidence="1">
    <location>
        <begin position="67"/>
        <end position="87"/>
    </location>
</feature>
<protein>
    <recommendedName>
        <fullName evidence="4">YbbR-like protein</fullName>
    </recommendedName>
</protein>